<keyword evidence="4" id="KW-1185">Reference proteome</keyword>
<keyword evidence="1" id="KW-0547">Nucleotide-binding</keyword>
<evidence type="ECO:0000259" key="2">
    <source>
        <dbReference type="Pfam" id="PF04548"/>
    </source>
</evidence>
<protein>
    <recommendedName>
        <fullName evidence="2">AIG1-type G domain-containing protein</fullName>
    </recommendedName>
</protein>
<evidence type="ECO:0000313" key="3">
    <source>
        <dbReference type="EMBL" id="KAG0318990.1"/>
    </source>
</evidence>
<dbReference type="SUPFAM" id="SSF52540">
    <property type="entry name" value="P-loop containing nucleoside triphosphate hydrolases"/>
    <property type="match status" value="1"/>
</dbReference>
<proteinExistence type="predicted"/>
<reference evidence="3" key="1">
    <citation type="journal article" date="2020" name="Fungal Divers.">
        <title>Resolving the Mortierellaceae phylogeny through synthesis of multi-gene phylogenetics and phylogenomics.</title>
        <authorList>
            <person name="Vandepol N."/>
            <person name="Liber J."/>
            <person name="Desiro A."/>
            <person name="Na H."/>
            <person name="Kennedy M."/>
            <person name="Barry K."/>
            <person name="Grigoriev I.V."/>
            <person name="Miller A.N."/>
            <person name="O'Donnell K."/>
            <person name="Stajich J.E."/>
            <person name="Bonito G."/>
        </authorList>
    </citation>
    <scope>NUCLEOTIDE SEQUENCE</scope>
    <source>
        <strain evidence="3">REB-010B</strain>
    </source>
</reference>
<sequence>MTLETPVQSIILIGKAGSGKSSIANMLSEGDITPQSMCEVGDDAQRVTSNITTVKGRKWTVCDTVGLGDLEGEGKKAVDPALDLLREALIRGKRGFHHIAYVVPLGKLTTTEHKNLYALFKATFAGAEENFVLLITHCPDRRWVDDNMEVIKQIFGDIPVAWCSFPFYAFRNSRRQEEDREERMKSLTGLEEQLWKLNRMATVPKLSDKETADDTTKENFEKALRFFLMVGEFITKAVLVILEVVLH</sequence>
<organism evidence="3 4">
    <name type="scientific">Dissophora globulifera</name>
    <dbReference type="NCBI Taxonomy" id="979702"/>
    <lineage>
        <taxon>Eukaryota</taxon>
        <taxon>Fungi</taxon>
        <taxon>Fungi incertae sedis</taxon>
        <taxon>Mucoromycota</taxon>
        <taxon>Mortierellomycotina</taxon>
        <taxon>Mortierellomycetes</taxon>
        <taxon>Mortierellales</taxon>
        <taxon>Mortierellaceae</taxon>
        <taxon>Dissophora</taxon>
    </lineage>
</organism>
<dbReference type="InterPro" id="IPR006703">
    <property type="entry name" value="G_AIG1"/>
</dbReference>
<feature type="domain" description="AIG1-type G" evidence="2">
    <location>
        <begin position="9"/>
        <end position="198"/>
    </location>
</feature>
<accession>A0A9P6RGB6</accession>
<evidence type="ECO:0000256" key="1">
    <source>
        <dbReference type="ARBA" id="ARBA00022741"/>
    </source>
</evidence>
<dbReference type="Pfam" id="PF04548">
    <property type="entry name" value="AIG1"/>
    <property type="match status" value="1"/>
</dbReference>
<dbReference type="InterPro" id="IPR027417">
    <property type="entry name" value="P-loop_NTPase"/>
</dbReference>
<dbReference type="OrthoDB" id="8954335at2759"/>
<dbReference type="Proteomes" id="UP000738325">
    <property type="component" value="Unassembled WGS sequence"/>
</dbReference>
<comment type="caution">
    <text evidence="3">The sequence shown here is derived from an EMBL/GenBank/DDBJ whole genome shotgun (WGS) entry which is preliminary data.</text>
</comment>
<gene>
    <name evidence="3" type="ORF">BGZ99_005354</name>
</gene>
<dbReference type="AlphaFoldDB" id="A0A9P6RGB6"/>
<dbReference type="EMBL" id="JAAAIP010000343">
    <property type="protein sequence ID" value="KAG0318990.1"/>
    <property type="molecule type" value="Genomic_DNA"/>
</dbReference>
<dbReference type="GO" id="GO:0005525">
    <property type="term" value="F:GTP binding"/>
    <property type="evidence" value="ECO:0007669"/>
    <property type="project" value="InterPro"/>
</dbReference>
<dbReference type="Gene3D" id="3.40.50.300">
    <property type="entry name" value="P-loop containing nucleotide triphosphate hydrolases"/>
    <property type="match status" value="1"/>
</dbReference>
<evidence type="ECO:0000313" key="4">
    <source>
        <dbReference type="Proteomes" id="UP000738325"/>
    </source>
</evidence>
<name>A0A9P6RGB6_9FUNG</name>